<name>A0A8T5URH9_9EURY</name>
<organism evidence="1 2">
    <name type="scientific">Methanobacterium spitsbergense</name>
    <dbReference type="NCBI Taxonomy" id="2874285"/>
    <lineage>
        <taxon>Archaea</taxon>
        <taxon>Methanobacteriati</taxon>
        <taxon>Methanobacteriota</taxon>
        <taxon>Methanomada group</taxon>
        <taxon>Methanobacteria</taxon>
        <taxon>Methanobacteriales</taxon>
        <taxon>Methanobacteriaceae</taxon>
        <taxon>Methanobacterium</taxon>
    </lineage>
</organism>
<gene>
    <name evidence="1" type="ORF">K8N75_09570</name>
</gene>
<accession>A0A8T5URH9</accession>
<protein>
    <submittedName>
        <fullName evidence="1">Uncharacterized protein</fullName>
    </submittedName>
</protein>
<dbReference type="Proteomes" id="UP000825933">
    <property type="component" value="Unassembled WGS sequence"/>
</dbReference>
<dbReference type="EMBL" id="JAIOUQ010000009">
    <property type="protein sequence ID" value="MBZ2166284.1"/>
    <property type="molecule type" value="Genomic_DNA"/>
</dbReference>
<dbReference type="AlphaFoldDB" id="A0A8T5URH9"/>
<keyword evidence="2" id="KW-1185">Reference proteome</keyword>
<evidence type="ECO:0000313" key="1">
    <source>
        <dbReference type="EMBL" id="MBZ2166284.1"/>
    </source>
</evidence>
<dbReference type="RefSeq" id="WP_223791824.1">
    <property type="nucleotide sequence ID" value="NZ_JAIOUQ010000009.1"/>
</dbReference>
<comment type="caution">
    <text evidence="1">The sequence shown here is derived from an EMBL/GenBank/DDBJ whole genome shotgun (WGS) entry which is preliminary data.</text>
</comment>
<sequence>MTGRNESATGMHLYYKDTDGKGHNVPVQGDENGRIYVVLDGTDVTINASDIEIGAVEFKDGESTLRGVIKAVTDKNNALVTNDEILNALLTGDGANIANFPSDHAKEANQNPPLDILGGDQTAATGDTNIVTVAKAGIKSASLFNPSTSITMYVNFGTDPVAGNQIVIPPLASKDVPACGTFKTVKGDMRYKSSAAGGILIYELDG</sequence>
<evidence type="ECO:0000313" key="2">
    <source>
        <dbReference type="Proteomes" id="UP000825933"/>
    </source>
</evidence>
<proteinExistence type="predicted"/>
<reference evidence="2" key="1">
    <citation type="journal article" date="2022" name="Microbiol. Resour. Announc.">
        <title>Draft Genome Sequence of a Methanogenic Archaeon from West Spitsbergen Permafrost.</title>
        <authorList>
            <person name="Trubitsyn V."/>
            <person name="Rivkina E."/>
            <person name="Shcherbakova V."/>
        </authorList>
    </citation>
    <scope>NUCLEOTIDE SEQUENCE [LARGE SCALE GENOMIC DNA]</scope>
    <source>
        <strain evidence="2">VT</strain>
    </source>
</reference>